<organism evidence="2 3">
    <name type="scientific">Oryza sativa subsp. japonica</name>
    <name type="common">Rice</name>
    <dbReference type="NCBI Taxonomy" id="39947"/>
    <lineage>
        <taxon>Eukaryota</taxon>
        <taxon>Viridiplantae</taxon>
        <taxon>Streptophyta</taxon>
        <taxon>Embryophyta</taxon>
        <taxon>Tracheophyta</taxon>
        <taxon>Spermatophyta</taxon>
        <taxon>Magnoliopsida</taxon>
        <taxon>Liliopsida</taxon>
        <taxon>Poales</taxon>
        <taxon>Poaceae</taxon>
        <taxon>BOP clade</taxon>
        <taxon>Oryzoideae</taxon>
        <taxon>Oryzeae</taxon>
        <taxon>Oryzinae</taxon>
        <taxon>Oryza</taxon>
        <taxon>Oryza sativa</taxon>
    </lineage>
</organism>
<reference evidence="3" key="2">
    <citation type="journal article" date="2008" name="Nucleic Acids Res.">
        <title>The rice annotation project database (RAP-DB): 2008 update.</title>
        <authorList>
            <consortium name="The rice annotation project (RAP)"/>
        </authorList>
    </citation>
    <scope>GENOME REANNOTATION</scope>
    <source>
        <strain evidence="3">cv. Nipponbare</strain>
    </source>
</reference>
<evidence type="ECO:0000313" key="3">
    <source>
        <dbReference type="Proteomes" id="UP000000763"/>
    </source>
</evidence>
<gene>
    <name evidence="2" type="primary">P0436F11.34</name>
</gene>
<proteinExistence type="predicted"/>
<protein>
    <submittedName>
        <fullName evidence="2">Uncharacterized protein</fullName>
    </submittedName>
</protein>
<reference evidence="3" key="1">
    <citation type="journal article" date="2005" name="Nature">
        <title>The map-based sequence of the rice genome.</title>
        <authorList>
            <consortium name="International rice genome sequencing project (IRGSP)"/>
            <person name="Matsumoto T."/>
            <person name="Wu J."/>
            <person name="Kanamori H."/>
            <person name="Katayose Y."/>
            <person name="Fujisawa M."/>
            <person name="Namiki N."/>
            <person name="Mizuno H."/>
            <person name="Yamamoto K."/>
            <person name="Antonio B.A."/>
            <person name="Baba T."/>
            <person name="Sakata K."/>
            <person name="Nagamura Y."/>
            <person name="Aoki H."/>
            <person name="Arikawa K."/>
            <person name="Arita K."/>
            <person name="Bito T."/>
            <person name="Chiden Y."/>
            <person name="Fujitsuka N."/>
            <person name="Fukunaka R."/>
            <person name="Hamada M."/>
            <person name="Harada C."/>
            <person name="Hayashi A."/>
            <person name="Hijishita S."/>
            <person name="Honda M."/>
            <person name="Hosokawa S."/>
            <person name="Ichikawa Y."/>
            <person name="Idonuma A."/>
            <person name="Iijima M."/>
            <person name="Ikeda M."/>
            <person name="Ikeno M."/>
            <person name="Ito K."/>
            <person name="Ito S."/>
            <person name="Ito T."/>
            <person name="Ito Y."/>
            <person name="Ito Y."/>
            <person name="Iwabuchi A."/>
            <person name="Kamiya K."/>
            <person name="Karasawa W."/>
            <person name="Kurita K."/>
            <person name="Katagiri S."/>
            <person name="Kikuta A."/>
            <person name="Kobayashi H."/>
            <person name="Kobayashi N."/>
            <person name="Machita K."/>
            <person name="Maehara T."/>
            <person name="Masukawa M."/>
            <person name="Mizubayashi T."/>
            <person name="Mukai Y."/>
            <person name="Nagasaki H."/>
            <person name="Nagata Y."/>
            <person name="Naito S."/>
            <person name="Nakashima M."/>
            <person name="Nakama Y."/>
            <person name="Nakamichi Y."/>
            <person name="Nakamura M."/>
            <person name="Meguro A."/>
            <person name="Negishi M."/>
            <person name="Ohta I."/>
            <person name="Ohta T."/>
            <person name="Okamoto M."/>
            <person name="Ono N."/>
            <person name="Saji S."/>
            <person name="Sakaguchi M."/>
            <person name="Sakai K."/>
            <person name="Shibata M."/>
            <person name="Shimokawa T."/>
            <person name="Song J."/>
            <person name="Takazaki Y."/>
            <person name="Terasawa K."/>
            <person name="Tsugane M."/>
            <person name="Tsuji K."/>
            <person name="Ueda S."/>
            <person name="Waki K."/>
            <person name="Yamagata H."/>
            <person name="Yamamoto M."/>
            <person name="Yamamoto S."/>
            <person name="Yamane H."/>
            <person name="Yoshiki S."/>
            <person name="Yoshihara R."/>
            <person name="Yukawa K."/>
            <person name="Zhong H."/>
            <person name="Yano M."/>
            <person name="Yuan Q."/>
            <person name="Ouyang S."/>
            <person name="Liu J."/>
            <person name="Jones K.M."/>
            <person name="Gansberger K."/>
            <person name="Moffat K."/>
            <person name="Hill J."/>
            <person name="Bera J."/>
            <person name="Fadrosh D."/>
            <person name="Jin S."/>
            <person name="Johri S."/>
            <person name="Kim M."/>
            <person name="Overton L."/>
            <person name="Reardon M."/>
            <person name="Tsitrin T."/>
            <person name="Vuong H."/>
            <person name="Weaver B."/>
            <person name="Ciecko A."/>
            <person name="Tallon L."/>
            <person name="Jackson J."/>
            <person name="Pai G."/>
            <person name="Aken S.V."/>
            <person name="Utterback T."/>
            <person name="Reidmuller S."/>
            <person name="Feldblyum T."/>
            <person name="Hsiao J."/>
            <person name="Zismann V."/>
            <person name="Iobst S."/>
            <person name="de Vazeille A.R."/>
            <person name="Buell C.R."/>
            <person name="Ying K."/>
            <person name="Li Y."/>
            <person name="Lu T."/>
            <person name="Huang Y."/>
            <person name="Zhao Q."/>
            <person name="Feng Q."/>
            <person name="Zhang L."/>
            <person name="Zhu J."/>
            <person name="Weng Q."/>
            <person name="Mu J."/>
            <person name="Lu Y."/>
            <person name="Fan D."/>
            <person name="Liu Y."/>
            <person name="Guan J."/>
            <person name="Zhang Y."/>
            <person name="Yu S."/>
            <person name="Liu X."/>
            <person name="Zhang Y."/>
            <person name="Hong G."/>
            <person name="Han B."/>
            <person name="Choisne N."/>
            <person name="Demange N."/>
            <person name="Orjeda G."/>
            <person name="Samain S."/>
            <person name="Cattolico L."/>
            <person name="Pelletier E."/>
            <person name="Couloux A."/>
            <person name="Segurens B."/>
            <person name="Wincker P."/>
            <person name="D'Hont A."/>
            <person name="Scarpelli C."/>
            <person name="Weissenbach J."/>
            <person name="Salanoubat M."/>
            <person name="Quetier F."/>
            <person name="Yu Y."/>
            <person name="Kim H.R."/>
            <person name="Rambo T."/>
            <person name="Currie J."/>
            <person name="Collura K."/>
            <person name="Luo M."/>
            <person name="Yang T."/>
            <person name="Ammiraju J.S.S."/>
            <person name="Engler F."/>
            <person name="Soderlund C."/>
            <person name="Wing R.A."/>
            <person name="Palmer L.E."/>
            <person name="de la Bastide M."/>
            <person name="Spiegel L."/>
            <person name="Nascimento L."/>
            <person name="Zutavern T."/>
            <person name="O'Shaughnessy A."/>
            <person name="Dike S."/>
            <person name="Dedhia N."/>
            <person name="Preston R."/>
            <person name="Balija V."/>
            <person name="McCombie W.R."/>
            <person name="Chow T."/>
            <person name="Chen H."/>
            <person name="Chung M."/>
            <person name="Chen C."/>
            <person name="Shaw J."/>
            <person name="Wu H."/>
            <person name="Hsiao K."/>
            <person name="Chao Y."/>
            <person name="Chu M."/>
            <person name="Cheng C."/>
            <person name="Hour A."/>
            <person name="Lee P."/>
            <person name="Lin S."/>
            <person name="Lin Y."/>
            <person name="Liou J."/>
            <person name="Liu S."/>
            <person name="Hsing Y."/>
            <person name="Raghuvanshi S."/>
            <person name="Mohanty A."/>
            <person name="Bharti A.K."/>
            <person name="Gaur A."/>
            <person name="Gupta V."/>
            <person name="Kumar D."/>
            <person name="Ravi V."/>
            <person name="Vij S."/>
            <person name="Kapur A."/>
            <person name="Khurana P."/>
            <person name="Khurana P."/>
            <person name="Khurana J.P."/>
            <person name="Tyagi A.K."/>
            <person name="Gaikwad K."/>
            <person name="Singh A."/>
            <person name="Dalal V."/>
            <person name="Srivastava S."/>
            <person name="Dixit A."/>
            <person name="Pal A.K."/>
            <person name="Ghazi I.A."/>
            <person name="Yadav M."/>
            <person name="Pandit A."/>
            <person name="Bhargava A."/>
            <person name="Sureshbabu K."/>
            <person name="Batra K."/>
            <person name="Sharma T.R."/>
            <person name="Mohapatra T."/>
            <person name="Singh N.K."/>
            <person name="Messing J."/>
            <person name="Nelson A.B."/>
            <person name="Fuks G."/>
            <person name="Kavchok S."/>
            <person name="Keizer G."/>
            <person name="Linton E."/>
            <person name="Llaca V."/>
            <person name="Song R."/>
            <person name="Tanyolac B."/>
            <person name="Young S."/>
            <person name="Ho-Il K."/>
            <person name="Hahn J.H."/>
            <person name="Sangsakoo G."/>
            <person name="Vanavichit A."/>
            <person name="de Mattos Luiz.A.T."/>
            <person name="Zimmer P.D."/>
            <person name="Malone G."/>
            <person name="Dellagostin O."/>
            <person name="de Oliveira A.C."/>
            <person name="Bevan M."/>
            <person name="Bancroft I."/>
            <person name="Minx P."/>
            <person name="Cordum H."/>
            <person name="Wilson R."/>
            <person name="Cheng Z."/>
            <person name="Jin W."/>
            <person name="Jiang J."/>
            <person name="Leong S.A."/>
            <person name="Iwama H."/>
            <person name="Gojobori T."/>
            <person name="Itoh T."/>
            <person name="Niimura Y."/>
            <person name="Fujii Y."/>
            <person name="Habara T."/>
            <person name="Sakai H."/>
            <person name="Sato Y."/>
            <person name="Wilson G."/>
            <person name="Kumar K."/>
            <person name="McCouch S."/>
            <person name="Juretic N."/>
            <person name="Hoen D."/>
            <person name="Wright S."/>
            <person name="Bruskiewich R."/>
            <person name="Bureau T."/>
            <person name="Miyao A."/>
            <person name="Hirochika H."/>
            <person name="Nishikawa T."/>
            <person name="Kadowaki K."/>
            <person name="Sugiura M."/>
            <person name="Burr B."/>
            <person name="Sasaki T."/>
        </authorList>
    </citation>
    <scope>NUCLEOTIDE SEQUENCE [LARGE SCALE GENOMIC DNA]</scope>
    <source>
        <strain evidence="3">cv. Nipponbare</strain>
    </source>
</reference>
<feature type="region of interest" description="Disordered" evidence="1">
    <location>
        <begin position="36"/>
        <end position="67"/>
    </location>
</feature>
<dbReference type="AlphaFoldDB" id="Q67X75"/>
<dbReference type="Proteomes" id="UP000000763">
    <property type="component" value="Chromosome 6"/>
</dbReference>
<dbReference type="EMBL" id="AP003488">
    <property type="protein sequence ID" value="BAD37244.1"/>
    <property type="molecule type" value="Genomic_DNA"/>
</dbReference>
<feature type="compositionally biased region" description="Basic and acidic residues" evidence="1">
    <location>
        <begin position="39"/>
        <end position="48"/>
    </location>
</feature>
<evidence type="ECO:0000256" key="1">
    <source>
        <dbReference type="SAM" id="MobiDB-lite"/>
    </source>
</evidence>
<name>Q67X75_ORYSJ</name>
<accession>Q67X75</accession>
<sequence>MDKNYRQSKHSTKRNIILDISTPQLARMQSSVEEYCSSSRREGSEDVSMRGIGGSRSSSLLPPPAAAVDNKNDASAVAGAQGCRTCYHH</sequence>
<evidence type="ECO:0000313" key="2">
    <source>
        <dbReference type="EMBL" id="BAD37244.1"/>
    </source>
</evidence>